<proteinExistence type="predicted"/>
<sequence>MEESDESENYPPKDIAKVKSMRGQKNNPFCVTPSYNFWAPWIGSKTHIANVVLNTEFEKVHKAKTAERTEITVSEDRLKDKLSKQKVGVIRRLCQECGLDAKGSRTDLLLRLSEEMRSREAYDKVFEKIWAASENPSSTEKCMDMSLGPLTALPENIVTLQTTAASPGITSVTSSLSSVPITEKTACEPTTLLNFFEPTKPWERDWHPLQEKLLDYVLDRNRPGSEIIVKEGQVCLIREEFWSLGLLRDMDSHIGNACMKLICEMARQIGKDIYIEDFYVVPVWKETPNNIVTGLPEDADLKNLLAFPAWTNANGPDRFVVCIMMPLRREMVFLDSLYAEHESGFGDEEYRAIFRKIAYQVDHGTWTEKTGYDFPALPRQTRGNDCGVFVLMYTLSMVCGIGFQFQEMDIPIIRQWWCLLLMERFQIDGYGHRFAFWTEATRSVLDGKILLLFRVKRKTTSNLPAHVQAVQDRERNDKRLVDLIITSKSAEQHLVDILGGKRSNWFPLKPRSQVPVYIENEQSQSIICDYIRGILNKTKTQLTFNDEVEFICGCLLPEAITHGISELQGLSWQEAEDVFLQGPIYHASEVEEFNRRIAREMKNLPNKNLNDL</sequence>
<keyword evidence="1" id="KW-1185">Reference proteome</keyword>
<evidence type="ECO:0000313" key="1">
    <source>
        <dbReference type="Proteomes" id="UP000000437"/>
    </source>
</evidence>
<dbReference type="Proteomes" id="UP000000437">
    <property type="component" value="Chromosome 4"/>
</dbReference>
<organism evidence="1 2">
    <name type="scientific">Danio rerio</name>
    <name type="common">Zebrafish</name>
    <name type="synonym">Brachydanio rerio</name>
    <dbReference type="NCBI Taxonomy" id="7955"/>
    <lineage>
        <taxon>Eukaryota</taxon>
        <taxon>Metazoa</taxon>
        <taxon>Chordata</taxon>
        <taxon>Craniata</taxon>
        <taxon>Vertebrata</taxon>
        <taxon>Euteleostomi</taxon>
        <taxon>Actinopterygii</taxon>
        <taxon>Neopterygii</taxon>
        <taxon>Teleostei</taxon>
        <taxon>Ostariophysi</taxon>
        <taxon>Cypriniformes</taxon>
        <taxon>Danionidae</taxon>
        <taxon>Danioninae</taxon>
        <taxon>Danio</taxon>
    </lineage>
</organism>
<evidence type="ECO:0000313" key="2">
    <source>
        <dbReference type="RefSeq" id="XP_073805197.1"/>
    </source>
</evidence>
<gene>
    <name evidence="2" type="primary">LOC108184009</name>
</gene>
<accession>A0AC58JFD7</accession>
<protein>
    <submittedName>
        <fullName evidence="2">Uncharacterized protein</fullName>
    </submittedName>
</protein>
<dbReference type="RefSeq" id="XP_073805197.1">
    <property type="nucleotide sequence ID" value="XM_073949096.1"/>
</dbReference>
<reference evidence="2" key="1">
    <citation type="submission" date="2025-08" db="UniProtKB">
        <authorList>
            <consortium name="RefSeq"/>
        </authorList>
    </citation>
    <scope>IDENTIFICATION</scope>
    <source>
        <strain evidence="2">Tuebingen</strain>
        <tissue evidence="2">Fibroblasts and whole tissue</tissue>
    </source>
</reference>
<name>A0AC58JFD7_DANRE</name>